<sequence length="578" mass="63396">MGDPASISVRSSGGGPKPSGPSLLACLSCRQKHLKCDGKMPICGRCTTSATECQYTPSRRGYKGPSKKRRANPSSPDQTPTDAPFDPVMDIPHDYGYQSAYGFPSTTTLPSSGSESPGNNFQMVSQPTMQPPAVVSTTPLTPESTASLGGDGYLVDLFYTYFHPAHPVLPPLRMLYRYSPPPYLEQVLKFIGAHYTPAASSEVYRPTVVSNVVDQEDTVEKVQALLLLAVVLHSRNERTEAGECLAKAVDLAFRLGLNRKDFAVAMGGGDSIREESLRRTWWELFFIEGLLSALGVRHSFTMSMVPLEVPLPCEEQIYRDGLCPPSPPTIAQFDDRVFADEEVDFSSFAYRIEAVRILGRVVAIQDLTEGQQDQVEAVDARIASWYHNLPESKTELMRPDGGVDEMMFQARMVVNGAAIYLHFPRSDLLSSPAVAASVICGHSGTVLVPTFTHHTHAMKAIKSASEISNLAATRLPVIRHTPFFICALVLSSIVQLAGYSVKAGQMPDPRRDRLTLTIGVFKSLGRTWAISQTIMRQIKVVARDVLDIGLRPAAEQHELDFTAFLEGSQFWLQDASAR</sequence>
<evidence type="ECO:0000256" key="1">
    <source>
        <dbReference type="ARBA" id="ARBA00022723"/>
    </source>
</evidence>
<feature type="region of interest" description="Disordered" evidence="6">
    <location>
        <begin position="55"/>
        <end position="89"/>
    </location>
</feature>
<keyword evidence="2" id="KW-0805">Transcription regulation</keyword>
<dbReference type="PANTHER" id="PTHR47431">
    <property type="entry name" value="ZN(II)2CYS6 TRANSCRIPTION FACTOR (EUROFUNG)-RELATED"/>
    <property type="match status" value="1"/>
</dbReference>
<dbReference type="CDD" id="cd00067">
    <property type="entry name" value="GAL4"/>
    <property type="match status" value="1"/>
</dbReference>
<accession>A0ABR3WVV5</accession>
<protein>
    <recommendedName>
        <fullName evidence="7">Zn(2)-C6 fungal-type domain-containing protein</fullName>
    </recommendedName>
</protein>
<evidence type="ECO:0000256" key="4">
    <source>
        <dbReference type="ARBA" id="ARBA00023163"/>
    </source>
</evidence>
<dbReference type="Gene3D" id="4.10.240.10">
    <property type="entry name" value="Zn(2)-C6 fungal-type DNA-binding domain"/>
    <property type="match status" value="1"/>
</dbReference>
<evidence type="ECO:0000313" key="9">
    <source>
        <dbReference type="Proteomes" id="UP001583193"/>
    </source>
</evidence>
<evidence type="ECO:0000256" key="3">
    <source>
        <dbReference type="ARBA" id="ARBA00023125"/>
    </source>
</evidence>
<proteinExistence type="predicted"/>
<evidence type="ECO:0000256" key="5">
    <source>
        <dbReference type="ARBA" id="ARBA00023242"/>
    </source>
</evidence>
<dbReference type="InterPro" id="IPR007219">
    <property type="entry name" value="XnlR_reg_dom"/>
</dbReference>
<feature type="compositionally biased region" description="Polar residues" evidence="6">
    <location>
        <begin position="72"/>
        <end position="81"/>
    </location>
</feature>
<feature type="domain" description="Zn(2)-C6 fungal-type" evidence="7">
    <location>
        <begin position="25"/>
        <end position="55"/>
    </location>
</feature>
<reference evidence="8 9" key="1">
    <citation type="journal article" date="2024" name="IMA Fungus">
        <title>IMA Genome - F19 : A genome assembly and annotation guide to empower mycologists, including annotated draft genome sequences of Ceratocystis pirilliformis, Diaporthe australafricana, Fusarium ophioides, Paecilomyces lecythidis, and Sporothrix stenoceras.</title>
        <authorList>
            <person name="Aylward J."/>
            <person name="Wilson A.M."/>
            <person name="Visagie C.M."/>
            <person name="Spraker J."/>
            <person name="Barnes I."/>
            <person name="Buitendag C."/>
            <person name="Ceriani C."/>
            <person name="Del Mar Angel L."/>
            <person name="du Plessis D."/>
            <person name="Fuchs T."/>
            <person name="Gasser K."/>
            <person name="Kramer D."/>
            <person name="Li W."/>
            <person name="Munsamy K."/>
            <person name="Piso A."/>
            <person name="Price J.L."/>
            <person name="Sonnekus B."/>
            <person name="Thomas C."/>
            <person name="van der Nest A."/>
            <person name="van Dijk A."/>
            <person name="van Heerden A."/>
            <person name="van Vuuren N."/>
            <person name="Yilmaz N."/>
            <person name="Duong T.A."/>
            <person name="van der Merwe N.A."/>
            <person name="Wingfield M.J."/>
            <person name="Wingfield B.D."/>
        </authorList>
    </citation>
    <scope>NUCLEOTIDE SEQUENCE [LARGE SCALE GENOMIC DNA]</scope>
    <source>
        <strain evidence="8 9">CMW 18167</strain>
    </source>
</reference>
<dbReference type="EMBL" id="JAVDPF010000042">
    <property type="protein sequence ID" value="KAL1867805.1"/>
    <property type="molecule type" value="Genomic_DNA"/>
</dbReference>
<dbReference type="PROSITE" id="PS50048">
    <property type="entry name" value="ZN2_CY6_FUNGAL_2"/>
    <property type="match status" value="1"/>
</dbReference>
<dbReference type="SUPFAM" id="SSF57701">
    <property type="entry name" value="Zn2/Cys6 DNA-binding domain"/>
    <property type="match status" value="1"/>
</dbReference>
<feature type="compositionally biased region" description="Polar residues" evidence="6">
    <location>
        <begin position="106"/>
        <end position="128"/>
    </location>
</feature>
<evidence type="ECO:0000313" key="8">
    <source>
        <dbReference type="EMBL" id="KAL1867805.1"/>
    </source>
</evidence>
<feature type="region of interest" description="Disordered" evidence="6">
    <location>
        <begin position="1"/>
        <end position="22"/>
    </location>
</feature>
<evidence type="ECO:0000256" key="6">
    <source>
        <dbReference type="SAM" id="MobiDB-lite"/>
    </source>
</evidence>
<evidence type="ECO:0000256" key="2">
    <source>
        <dbReference type="ARBA" id="ARBA00023015"/>
    </source>
</evidence>
<dbReference type="CDD" id="cd12148">
    <property type="entry name" value="fungal_TF_MHR"/>
    <property type="match status" value="1"/>
</dbReference>
<keyword evidence="4" id="KW-0804">Transcription</keyword>
<dbReference type="PROSITE" id="PS00463">
    <property type="entry name" value="ZN2_CY6_FUNGAL_1"/>
    <property type="match status" value="1"/>
</dbReference>
<dbReference type="SMART" id="SM00066">
    <property type="entry name" value="GAL4"/>
    <property type="match status" value="1"/>
</dbReference>
<feature type="compositionally biased region" description="Basic residues" evidence="6">
    <location>
        <begin position="60"/>
        <end position="71"/>
    </location>
</feature>
<keyword evidence="5" id="KW-0539">Nucleus</keyword>
<comment type="caution">
    <text evidence="8">The sequence shown here is derived from an EMBL/GenBank/DDBJ whole genome shotgun (WGS) entry which is preliminary data.</text>
</comment>
<organism evidence="8 9">
    <name type="scientific">Paecilomyces lecythidis</name>
    <dbReference type="NCBI Taxonomy" id="3004212"/>
    <lineage>
        <taxon>Eukaryota</taxon>
        <taxon>Fungi</taxon>
        <taxon>Dikarya</taxon>
        <taxon>Ascomycota</taxon>
        <taxon>Pezizomycotina</taxon>
        <taxon>Eurotiomycetes</taxon>
        <taxon>Eurotiomycetidae</taxon>
        <taxon>Eurotiales</taxon>
        <taxon>Thermoascaceae</taxon>
        <taxon>Paecilomyces</taxon>
    </lineage>
</organism>
<dbReference type="Pfam" id="PF00172">
    <property type="entry name" value="Zn_clus"/>
    <property type="match status" value="1"/>
</dbReference>
<keyword evidence="1" id="KW-0479">Metal-binding</keyword>
<dbReference type="PANTHER" id="PTHR47431:SF3">
    <property type="entry name" value="ZN(II)2CYS6 TRANSCRIPTION FACTOR (EUROFUNG)"/>
    <property type="match status" value="1"/>
</dbReference>
<dbReference type="Pfam" id="PF04082">
    <property type="entry name" value="Fungal_trans"/>
    <property type="match status" value="1"/>
</dbReference>
<name>A0ABR3WVV5_9EURO</name>
<feature type="region of interest" description="Disordered" evidence="6">
    <location>
        <begin position="106"/>
        <end position="142"/>
    </location>
</feature>
<dbReference type="Proteomes" id="UP001583193">
    <property type="component" value="Unassembled WGS sequence"/>
</dbReference>
<keyword evidence="3" id="KW-0238">DNA-binding</keyword>
<dbReference type="InterPro" id="IPR001138">
    <property type="entry name" value="Zn2Cys6_DnaBD"/>
</dbReference>
<evidence type="ECO:0000259" key="7">
    <source>
        <dbReference type="PROSITE" id="PS50048"/>
    </source>
</evidence>
<gene>
    <name evidence="8" type="ORF">Plec18167_008551</name>
</gene>
<dbReference type="InterPro" id="IPR036864">
    <property type="entry name" value="Zn2-C6_fun-type_DNA-bd_sf"/>
</dbReference>
<keyword evidence="9" id="KW-1185">Reference proteome</keyword>